<dbReference type="EMBL" id="JANPWB010000015">
    <property type="protein sequence ID" value="KAJ1093346.1"/>
    <property type="molecule type" value="Genomic_DNA"/>
</dbReference>
<sequence>MDHQYSTGSGVLDQCAEVIIDPLSSDRFSPIPSDSALPKDLKYQEGIEICSIQSDGFFEEHCQNSGASCLVDSSNLPSPPALLSITETQDQTLTTRIELFGNYSPVQRAEDRNSLVASTYGSLEWQGDIRISPRCSERIRRQPLGMGSSLRLISNWRLLVELGTDSTHQLPRAFSGVICHKESFSSEDGLLHPFEDGQHFCSEVRQQIRGDEIQNLGGDSQRILALLSQSSADDHGRISRRGPEHYIGLELQIPNGLQQLETGSGNFSADGQDMGSMRSGSVCFVNQYPDSEVLQLETRSSGSGNRCLPTG</sequence>
<feature type="non-terminal residue" evidence="1">
    <location>
        <position position="311"/>
    </location>
</feature>
<name>A0AAV7LP52_PLEWA</name>
<gene>
    <name evidence="1" type="ORF">NDU88_006450</name>
</gene>
<evidence type="ECO:0000313" key="2">
    <source>
        <dbReference type="Proteomes" id="UP001066276"/>
    </source>
</evidence>
<dbReference type="AlphaFoldDB" id="A0AAV7LP52"/>
<comment type="caution">
    <text evidence="1">The sequence shown here is derived from an EMBL/GenBank/DDBJ whole genome shotgun (WGS) entry which is preliminary data.</text>
</comment>
<accession>A0AAV7LP52</accession>
<evidence type="ECO:0000313" key="1">
    <source>
        <dbReference type="EMBL" id="KAJ1093346.1"/>
    </source>
</evidence>
<organism evidence="1 2">
    <name type="scientific">Pleurodeles waltl</name>
    <name type="common">Iberian ribbed newt</name>
    <dbReference type="NCBI Taxonomy" id="8319"/>
    <lineage>
        <taxon>Eukaryota</taxon>
        <taxon>Metazoa</taxon>
        <taxon>Chordata</taxon>
        <taxon>Craniata</taxon>
        <taxon>Vertebrata</taxon>
        <taxon>Euteleostomi</taxon>
        <taxon>Amphibia</taxon>
        <taxon>Batrachia</taxon>
        <taxon>Caudata</taxon>
        <taxon>Salamandroidea</taxon>
        <taxon>Salamandridae</taxon>
        <taxon>Pleurodelinae</taxon>
        <taxon>Pleurodeles</taxon>
    </lineage>
</organism>
<protein>
    <submittedName>
        <fullName evidence="1">Uncharacterized protein</fullName>
    </submittedName>
</protein>
<keyword evidence="2" id="KW-1185">Reference proteome</keyword>
<proteinExistence type="predicted"/>
<reference evidence="1" key="1">
    <citation type="journal article" date="2022" name="bioRxiv">
        <title>Sequencing and chromosome-scale assembly of the giantPleurodeles waltlgenome.</title>
        <authorList>
            <person name="Brown T."/>
            <person name="Elewa A."/>
            <person name="Iarovenko S."/>
            <person name="Subramanian E."/>
            <person name="Araus A.J."/>
            <person name="Petzold A."/>
            <person name="Susuki M."/>
            <person name="Suzuki K.-i.T."/>
            <person name="Hayashi T."/>
            <person name="Toyoda A."/>
            <person name="Oliveira C."/>
            <person name="Osipova E."/>
            <person name="Leigh N.D."/>
            <person name="Simon A."/>
            <person name="Yun M.H."/>
        </authorList>
    </citation>
    <scope>NUCLEOTIDE SEQUENCE</scope>
    <source>
        <strain evidence="1">20211129_DDA</strain>
        <tissue evidence="1">Liver</tissue>
    </source>
</reference>
<dbReference type="Proteomes" id="UP001066276">
    <property type="component" value="Chromosome 11"/>
</dbReference>